<keyword evidence="2" id="KW-0614">Plasmid</keyword>
<evidence type="ECO:0000313" key="3">
    <source>
        <dbReference type="Proteomes" id="UP000258707"/>
    </source>
</evidence>
<proteinExistence type="predicted"/>
<accession>A0A346P9P0</accession>
<dbReference type="GO" id="GO:0006313">
    <property type="term" value="P:DNA transposition"/>
    <property type="evidence" value="ECO:0007669"/>
    <property type="project" value="InterPro"/>
</dbReference>
<dbReference type="GO" id="GO:0003677">
    <property type="term" value="F:DNA binding"/>
    <property type="evidence" value="ECO:0007669"/>
    <property type="project" value="InterPro"/>
</dbReference>
<evidence type="ECO:0000313" key="2">
    <source>
        <dbReference type="EMBL" id="AXR76235.1"/>
    </source>
</evidence>
<evidence type="ECO:0000259" key="1">
    <source>
        <dbReference type="SMART" id="SM01321"/>
    </source>
</evidence>
<dbReference type="InterPro" id="IPR036515">
    <property type="entry name" value="Transposase_17_sf"/>
</dbReference>
<dbReference type="PANTHER" id="PTHR33360:SF2">
    <property type="entry name" value="TRANSPOSASE FOR INSERTION SEQUENCE ELEMENT IS200"/>
    <property type="match status" value="1"/>
</dbReference>
<dbReference type="GO" id="GO:0004803">
    <property type="term" value="F:transposase activity"/>
    <property type="evidence" value="ECO:0007669"/>
    <property type="project" value="InterPro"/>
</dbReference>
<dbReference type="AlphaFoldDB" id="A0A346P9P0"/>
<gene>
    <name evidence="2" type="ORF">AArc1_5034</name>
</gene>
<reference evidence="2 3" key="1">
    <citation type="submission" date="2017-10" db="EMBL/GenBank/DDBJ databases">
        <title>Phenotypic and genomic properties of facultatively anaerobic sulfur-reducing natronoarchaea from hypersaline soda lakes.</title>
        <authorList>
            <person name="Sorokin D.Y."/>
            <person name="Kublanov I.V."/>
            <person name="Roman P."/>
            <person name="Sinninghe Damste J.S."/>
            <person name="Golyshin P.N."/>
            <person name="Rojo D."/>
            <person name="Ciordia S."/>
            <person name="Mena Md.C."/>
            <person name="Ferrer M."/>
            <person name="Messina E."/>
            <person name="Smedile F."/>
            <person name="La Spada G."/>
            <person name="La Cono V."/>
            <person name="Yakimov M.M."/>
        </authorList>
    </citation>
    <scope>NUCLEOTIDE SEQUENCE [LARGE SCALE GENOMIC DNA]</scope>
    <source>
        <strain evidence="2 3">AArc1</strain>
        <plasmid evidence="3">paarc1-02</plasmid>
    </source>
</reference>
<dbReference type="Pfam" id="PF01797">
    <property type="entry name" value="Y1_Tnp"/>
    <property type="match status" value="1"/>
</dbReference>
<geneLocation type="plasmid" evidence="3">
    <name>paarc1-02</name>
</geneLocation>
<dbReference type="SUPFAM" id="SSF143422">
    <property type="entry name" value="Transposase IS200-like"/>
    <property type="match status" value="1"/>
</dbReference>
<dbReference type="PANTHER" id="PTHR33360">
    <property type="entry name" value="TRANSPOSASE FOR INSERTION SEQUENCE ELEMENT IS200"/>
    <property type="match status" value="1"/>
</dbReference>
<dbReference type="NCBIfam" id="NF033573">
    <property type="entry name" value="transpos_IS200"/>
    <property type="match status" value="1"/>
</dbReference>
<sequence>MLLRRPVCMEATRSNHTVYNINYHFVWCPRYRHSFLNHVADTLESEFHAIIERNDYELRSLHISPDHVHVFLGAHPKHSPSEIVSRLKSVTARRLWSDYPEVMRSLYWGGGCWERSFYVGTAGEVSRETIEQYINRSEHV</sequence>
<name>A0A346P9P0_9EURY</name>
<organism evidence="2 3">
    <name type="scientific">Natrarchaeobaculum sulfurireducens</name>
    <dbReference type="NCBI Taxonomy" id="2044521"/>
    <lineage>
        <taxon>Archaea</taxon>
        <taxon>Methanobacteriati</taxon>
        <taxon>Methanobacteriota</taxon>
        <taxon>Stenosarchaea group</taxon>
        <taxon>Halobacteria</taxon>
        <taxon>Halobacteriales</taxon>
        <taxon>Natrialbaceae</taxon>
        <taxon>Natrarchaeobaculum</taxon>
    </lineage>
</organism>
<feature type="domain" description="Transposase IS200-like" evidence="1">
    <location>
        <begin position="18"/>
        <end position="137"/>
    </location>
</feature>
<dbReference type="Proteomes" id="UP000258707">
    <property type="component" value="Plasmid pAArc1-02"/>
</dbReference>
<dbReference type="Gene3D" id="3.30.70.1290">
    <property type="entry name" value="Transposase IS200-like"/>
    <property type="match status" value="1"/>
</dbReference>
<protein>
    <submittedName>
        <fullName evidence="2">IS200/IS605 family transposase</fullName>
    </submittedName>
</protein>
<dbReference type="KEGG" id="nan:AArc1_5034"/>
<dbReference type="InterPro" id="IPR002686">
    <property type="entry name" value="Transposase_17"/>
</dbReference>
<dbReference type="EMBL" id="CP024046">
    <property type="protein sequence ID" value="AXR76235.1"/>
    <property type="molecule type" value="Genomic_DNA"/>
</dbReference>
<dbReference type="SMART" id="SM01321">
    <property type="entry name" value="Y1_Tnp"/>
    <property type="match status" value="1"/>
</dbReference>